<reference evidence="5 6" key="1">
    <citation type="submission" date="2011-10" db="EMBL/GenBank/DDBJ databases">
        <title>The Genome Sequence of Prevotella histicola F0411.</title>
        <authorList>
            <consortium name="The Broad Institute Genome Sequencing Platform"/>
            <person name="Earl A."/>
            <person name="Ward D."/>
            <person name="Feldgarden M."/>
            <person name="Gevers D."/>
            <person name="Izard J."/>
            <person name="Ganesan A."/>
            <person name="Blanton J.M."/>
            <person name="Baranova O.V."/>
            <person name="Tanner A.C."/>
            <person name="Mathney J.M.J."/>
            <person name="Dewhirst F.E."/>
            <person name="Young S.K."/>
            <person name="Zeng Q."/>
            <person name="Gargeya S."/>
            <person name="Fitzgerald M."/>
            <person name="Haas B."/>
            <person name="Abouelleil A."/>
            <person name="Alvarado L."/>
            <person name="Arachchi H.M."/>
            <person name="Berlin A."/>
            <person name="Brown A."/>
            <person name="Chapman S.B."/>
            <person name="Chen Z."/>
            <person name="Dunbar C."/>
            <person name="Freedman E."/>
            <person name="Gearin G."/>
            <person name="Gellesch M."/>
            <person name="Goldberg J."/>
            <person name="Griggs A."/>
            <person name="Gujja S."/>
            <person name="Heiman D."/>
            <person name="Howarth C."/>
            <person name="Larson L."/>
            <person name="Lui A."/>
            <person name="MacDonald P.J.P."/>
            <person name="Montmayeur A."/>
            <person name="Murphy C."/>
            <person name="Neiman D."/>
            <person name="Pearson M."/>
            <person name="Priest M."/>
            <person name="Roberts A."/>
            <person name="Saif S."/>
            <person name="Shea T."/>
            <person name="Shenoy N."/>
            <person name="Sisk P."/>
            <person name="Stolte C."/>
            <person name="Sykes S."/>
            <person name="Wortman J."/>
            <person name="Nusbaum C."/>
            <person name="Birren B."/>
        </authorList>
    </citation>
    <scope>NUCLEOTIDE SEQUENCE [LARGE SCALE GENOMIC DNA]</scope>
    <source>
        <strain evidence="5 6">F0411</strain>
    </source>
</reference>
<dbReference type="Proteomes" id="UP000004597">
    <property type="component" value="Unassembled WGS sequence"/>
</dbReference>
<dbReference type="GO" id="GO:0047736">
    <property type="term" value="F:cellobiose epimerase activity"/>
    <property type="evidence" value="ECO:0007669"/>
    <property type="project" value="UniProtKB-UniRule"/>
</dbReference>
<sequence length="392" mass="45869">MRAEVQEELERNILPYWMEKVTDHEQGGYYGRIDGYDKVHPEAEKGAILNARILWTFSAAYRLLGKKEYLLAAQRALGYILKNFTDPQYGGVFWSLNTDGSVRDAKKQTYAIGFMIYGLSEYVRATGDETVLETAIGLYTCLEEHAFDKRNIGYIEALKRNWEPIPDMRLSDKDENASRTMNTHLHVIEAYTNLYRVWPASRLVQSIHTLLHIFKTNIIHPETYHLDLFFNDSWEGKRNIQSFGHDIEASWLLYETALVLGEKKVLEEITPIIQKIAHAAMEGVRKDGSMIYEKWTDTGHVDEQRQWWVMCENIIGNLNFYQHFGDEDALRRAFACWLFTKEKLIDHKNGEWFWSIGPDGFVNRAEDKAGFWKCPYHNSRMCFEVMERFSDK</sequence>
<dbReference type="InterPro" id="IPR028584">
    <property type="entry name" value="Cellobiose_2_epim"/>
</dbReference>
<dbReference type="STRING" id="857291.HMPREF9138_02406"/>
<accession>G6AJX9</accession>
<comment type="similarity">
    <text evidence="2">Belongs to the N-acylglucosamine 2-epimerase family.</text>
</comment>
<comment type="catalytic activity">
    <reaction evidence="1 4">
        <text>D-cellobiose = beta-D-glucosyl-(1-&gt;4)-D-mannopyranose</text>
        <dbReference type="Rhea" id="RHEA:23384"/>
        <dbReference type="ChEBI" id="CHEBI:17057"/>
        <dbReference type="ChEBI" id="CHEBI:47931"/>
        <dbReference type="EC" id="5.1.3.11"/>
    </reaction>
</comment>
<evidence type="ECO:0000256" key="1">
    <source>
        <dbReference type="ARBA" id="ARBA00001470"/>
    </source>
</evidence>
<dbReference type="PANTHER" id="PTHR15108">
    <property type="entry name" value="N-ACYLGLUCOSAMINE-2-EPIMERASE"/>
    <property type="match status" value="1"/>
</dbReference>
<organism evidence="5 6">
    <name type="scientific">Prevotella histicola F0411</name>
    <dbReference type="NCBI Taxonomy" id="857291"/>
    <lineage>
        <taxon>Bacteria</taxon>
        <taxon>Pseudomonadati</taxon>
        <taxon>Bacteroidota</taxon>
        <taxon>Bacteroidia</taxon>
        <taxon>Bacteroidales</taxon>
        <taxon>Prevotellaceae</taxon>
        <taxon>Prevotella</taxon>
    </lineage>
</organism>
<gene>
    <name evidence="5" type="ORF">HMPREF9138_02406</name>
</gene>
<comment type="function">
    <text evidence="4">Catalyzes the reversible epimerization of cellobiose to 4-O-beta-D-glucopyranosyl-D-mannose (Glc-Man).</text>
</comment>
<evidence type="ECO:0000313" key="6">
    <source>
        <dbReference type="Proteomes" id="UP000004597"/>
    </source>
</evidence>
<keyword evidence="3 4" id="KW-0413">Isomerase</keyword>
<protein>
    <recommendedName>
        <fullName evidence="4">Cellobiose 2-epimerase</fullName>
        <shortName evidence="4">CE</shortName>
        <ecNumber evidence="4">5.1.3.11</ecNumber>
    </recommendedName>
</protein>
<evidence type="ECO:0000256" key="4">
    <source>
        <dbReference type="HAMAP-Rule" id="MF_00929"/>
    </source>
</evidence>
<proteinExistence type="inferred from homology"/>
<dbReference type="HOGENOM" id="CLU_046651_3_0_10"/>
<comment type="similarity">
    <text evidence="4">Belongs to the cellobiose 2-epimerase family.</text>
</comment>
<dbReference type="EC" id="5.1.3.11" evidence="4"/>
<dbReference type="HAMAP" id="MF_00929">
    <property type="entry name" value="Cellobiose_2_epim"/>
    <property type="match status" value="1"/>
</dbReference>
<name>G6AJX9_9BACT</name>
<evidence type="ECO:0000313" key="5">
    <source>
        <dbReference type="EMBL" id="EHG15026.1"/>
    </source>
</evidence>
<comment type="caution">
    <text evidence="5">The sequence shown here is derived from an EMBL/GenBank/DDBJ whole genome shotgun (WGS) entry which is preliminary data.</text>
</comment>
<evidence type="ECO:0000256" key="3">
    <source>
        <dbReference type="ARBA" id="ARBA00023235"/>
    </source>
</evidence>
<dbReference type="GO" id="GO:0005975">
    <property type="term" value="P:carbohydrate metabolic process"/>
    <property type="evidence" value="ECO:0007669"/>
    <property type="project" value="InterPro"/>
</dbReference>
<dbReference type="PATRIC" id="fig|857291.3.peg.2405"/>
<evidence type="ECO:0000256" key="2">
    <source>
        <dbReference type="ARBA" id="ARBA00008558"/>
    </source>
</evidence>
<dbReference type="Pfam" id="PF07221">
    <property type="entry name" value="GlcNAc_2-epim"/>
    <property type="match status" value="1"/>
</dbReference>
<dbReference type="InterPro" id="IPR008928">
    <property type="entry name" value="6-hairpin_glycosidase_sf"/>
</dbReference>
<keyword evidence="6" id="KW-1185">Reference proteome</keyword>
<dbReference type="InterPro" id="IPR010819">
    <property type="entry name" value="AGE/CE"/>
</dbReference>
<dbReference type="SUPFAM" id="SSF48208">
    <property type="entry name" value="Six-hairpin glycosidases"/>
    <property type="match status" value="1"/>
</dbReference>
<dbReference type="AlphaFoldDB" id="G6AJX9"/>
<dbReference type="Gene3D" id="1.50.10.10">
    <property type="match status" value="1"/>
</dbReference>
<dbReference type="EMBL" id="AFXP01000026">
    <property type="protein sequence ID" value="EHG15026.1"/>
    <property type="molecule type" value="Genomic_DNA"/>
</dbReference>
<dbReference type="InterPro" id="IPR012341">
    <property type="entry name" value="6hp_glycosidase-like_sf"/>
</dbReference>